<name>A0AAW0BQL2_9AGAR</name>
<dbReference type="Proteomes" id="UP001362999">
    <property type="component" value="Unassembled WGS sequence"/>
</dbReference>
<accession>A0AAW0BQL2</accession>
<reference evidence="1 2" key="1">
    <citation type="journal article" date="2024" name="J Genomics">
        <title>Draft genome sequencing and assembly of Favolaschia claudopus CIRM-BRFM 2984 isolated from oak limbs.</title>
        <authorList>
            <person name="Navarro D."/>
            <person name="Drula E."/>
            <person name="Chaduli D."/>
            <person name="Cazenave R."/>
            <person name="Ahrendt S."/>
            <person name="Wang J."/>
            <person name="Lipzen A."/>
            <person name="Daum C."/>
            <person name="Barry K."/>
            <person name="Grigoriev I.V."/>
            <person name="Favel A."/>
            <person name="Rosso M.N."/>
            <person name="Martin F."/>
        </authorList>
    </citation>
    <scope>NUCLEOTIDE SEQUENCE [LARGE SCALE GENOMIC DNA]</scope>
    <source>
        <strain evidence="1 2">CIRM-BRFM 2984</strain>
    </source>
</reference>
<protein>
    <submittedName>
        <fullName evidence="1">Uncharacterized protein</fullName>
    </submittedName>
</protein>
<evidence type="ECO:0000313" key="1">
    <source>
        <dbReference type="EMBL" id="KAK7029168.1"/>
    </source>
</evidence>
<gene>
    <name evidence="1" type="ORF">R3P38DRAFT_2775748</name>
</gene>
<sequence>MQPREAQSARDGRSSLEVERLANEPNAAYFESGGPDISAFLQRVPSSTRKSSRCIQPRADPEIFSTATSRLPLTADPMVDVEILPPLTLENSKVDGNAMVLGGEVRWKLVGSSSVDGINVWEPLKSCASGENGHQWVASDVLLS</sequence>
<evidence type="ECO:0000313" key="2">
    <source>
        <dbReference type="Proteomes" id="UP001362999"/>
    </source>
</evidence>
<dbReference type="AlphaFoldDB" id="A0AAW0BQL2"/>
<proteinExistence type="predicted"/>
<organism evidence="1 2">
    <name type="scientific">Favolaschia claudopus</name>
    <dbReference type="NCBI Taxonomy" id="2862362"/>
    <lineage>
        <taxon>Eukaryota</taxon>
        <taxon>Fungi</taxon>
        <taxon>Dikarya</taxon>
        <taxon>Basidiomycota</taxon>
        <taxon>Agaricomycotina</taxon>
        <taxon>Agaricomycetes</taxon>
        <taxon>Agaricomycetidae</taxon>
        <taxon>Agaricales</taxon>
        <taxon>Marasmiineae</taxon>
        <taxon>Mycenaceae</taxon>
        <taxon>Favolaschia</taxon>
    </lineage>
</organism>
<dbReference type="EMBL" id="JAWWNJ010000027">
    <property type="protein sequence ID" value="KAK7029168.1"/>
    <property type="molecule type" value="Genomic_DNA"/>
</dbReference>
<comment type="caution">
    <text evidence="1">The sequence shown here is derived from an EMBL/GenBank/DDBJ whole genome shotgun (WGS) entry which is preliminary data.</text>
</comment>
<keyword evidence="2" id="KW-1185">Reference proteome</keyword>